<reference evidence="2 3" key="2">
    <citation type="submission" date="2023-11" db="UniProtKB">
        <authorList>
            <consortium name="WormBaseParasite"/>
        </authorList>
    </citation>
    <scope>IDENTIFICATION</scope>
</reference>
<organism evidence="1 2">
    <name type="scientific">Trichobilharzia regenti</name>
    <name type="common">Nasal bird schistosome</name>
    <dbReference type="NCBI Taxonomy" id="157069"/>
    <lineage>
        <taxon>Eukaryota</taxon>
        <taxon>Metazoa</taxon>
        <taxon>Spiralia</taxon>
        <taxon>Lophotrochozoa</taxon>
        <taxon>Platyhelminthes</taxon>
        <taxon>Trematoda</taxon>
        <taxon>Digenea</taxon>
        <taxon>Strigeidida</taxon>
        <taxon>Schistosomatoidea</taxon>
        <taxon>Schistosomatidae</taxon>
        <taxon>Trichobilharzia</taxon>
    </lineage>
</organism>
<proteinExistence type="predicted"/>
<sequence>MNASSENYCQNIINTDNTEKCEFLDYHDAKGDSTTQSEYLHNNQGVENRSADTPPIKKRCLKDEEIHIIEKYNLIASISAIELMNVSNKVEKMKCLNENCDQQLKCDSLWIKEQDSGYNNTNTYL</sequence>
<dbReference type="WBParaSite" id="TREG1_39890.1">
    <property type="protein sequence ID" value="TREG1_39890.1"/>
    <property type="gene ID" value="TREG1_39890"/>
</dbReference>
<evidence type="ECO:0000313" key="1">
    <source>
        <dbReference type="Proteomes" id="UP000050795"/>
    </source>
</evidence>
<evidence type="ECO:0000313" key="2">
    <source>
        <dbReference type="WBParaSite" id="TREG1_39860.1"/>
    </source>
</evidence>
<reference evidence="1" key="1">
    <citation type="submission" date="2022-06" db="EMBL/GenBank/DDBJ databases">
        <authorList>
            <person name="Berger JAMES D."/>
            <person name="Berger JAMES D."/>
        </authorList>
    </citation>
    <scope>NUCLEOTIDE SEQUENCE [LARGE SCALE GENOMIC DNA]</scope>
</reference>
<keyword evidence="1" id="KW-1185">Reference proteome</keyword>
<dbReference type="Proteomes" id="UP000050795">
    <property type="component" value="Unassembled WGS sequence"/>
</dbReference>
<dbReference type="AlphaFoldDB" id="A0AA85JT23"/>
<accession>A0AA85JT23</accession>
<name>A0AA85JT23_TRIRE</name>
<protein>
    <submittedName>
        <fullName evidence="2 3">Uncharacterized protein</fullName>
    </submittedName>
</protein>
<dbReference type="WBParaSite" id="TREG1_39860.1">
    <property type="protein sequence ID" value="TREG1_39860.1"/>
    <property type="gene ID" value="TREG1_39860"/>
</dbReference>
<evidence type="ECO:0000313" key="3">
    <source>
        <dbReference type="WBParaSite" id="TREG1_39890.1"/>
    </source>
</evidence>